<proteinExistence type="predicted"/>
<comment type="caution">
    <text evidence="1">The sequence shown here is derived from an EMBL/GenBank/DDBJ whole genome shotgun (WGS) entry which is preliminary data.</text>
</comment>
<name>A0AA88D1S3_FICCA</name>
<organism evidence="1 2">
    <name type="scientific">Ficus carica</name>
    <name type="common">Common fig</name>
    <dbReference type="NCBI Taxonomy" id="3494"/>
    <lineage>
        <taxon>Eukaryota</taxon>
        <taxon>Viridiplantae</taxon>
        <taxon>Streptophyta</taxon>
        <taxon>Embryophyta</taxon>
        <taxon>Tracheophyta</taxon>
        <taxon>Spermatophyta</taxon>
        <taxon>Magnoliopsida</taxon>
        <taxon>eudicotyledons</taxon>
        <taxon>Gunneridae</taxon>
        <taxon>Pentapetalae</taxon>
        <taxon>rosids</taxon>
        <taxon>fabids</taxon>
        <taxon>Rosales</taxon>
        <taxon>Moraceae</taxon>
        <taxon>Ficeae</taxon>
        <taxon>Ficus</taxon>
    </lineage>
</organism>
<keyword evidence="2" id="KW-1185">Reference proteome</keyword>
<reference evidence="1" key="1">
    <citation type="submission" date="2023-07" db="EMBL/GenBank/DDBJ databases">
        <title>draft genome sequence of fig (Ficus carica).</title>
        <authorList>
            <person name="Takahashi T."/>
            <person name="Nishimura K."/>
        </authorList>
    </citation>
    <scope>NUCLEOTIDE SEQUENCE</scope>
</reference>
<evidence type="ECO:0000313" key="2">
    <source>
        <dbReference type="Proteomes" id="UP001187192"/>
    </source>
</evidence>
<protein>
    <submittedName>
        <fullName evidence="1">Uncharacterized protein</fullName>
    </submittedName>
</protein>
<accession>A0AA88D1S3</accession>
<sequence length="34" mass="3191">MENSTRVAGAVAFALDMAGVAVSGGAAEPAGRVG</sequence>
<dbReference type="Gramene" id="FCD_00005346-RA">
    <property type="protein sequence ID" value="FCD_00005346-RA:cds"/>
    <property type="gene ID" value="FCD_00005346"/>
</dbReference>
<dbReference type="EMBL" id="BTGU01000009">
    <property type="protein sequence ID" value="GMN39266.1"/>
    <property type="molecule type" value="Genomic_DNA"/>
</dbReference>
<evidence type="ECO:0000313" key="1">
    <source>
        <dbReference type="EMBL" id="GMN39266.1"/>
    </source>
</evidence>
<dbReference type="Proteomes" id="UP001187192">
    <property type="component" value="Unassembled WGS sequence"/>
</dbReference>
<dbReference type="AlphaFoldDB" id="A0AA88D1S3"/>
<gene>
    <name evidence="1" type="ORF">TIFTF001_008499</name>
</gene>